<dbReference type="EMBL" id="KZ826350">
    <property type="protein sequence ID" value="PYI06316.1"/>
    <property type="molecule type" value="Genomic_DNA"/>
</dbReference>
<evidence type="ECO:0000256" key="3">
    <source>
        <dbReference type="ARBA" id="ARBA00022692"/>
    </source>
</evidence>
<keyword evidence="8" id="KW-1185">Reference proteome</keyword>
<dbReference type="PANTHER" id="PTHR12668">
    <property type="entry name" value="TRANSMEMBRANE PROTEIN 14, 15"/>
    <property type="match status" value="1"/>
</dbReference>
<sequence length="102" mass="10708">MSLQTTSLLLSLLTSLGGIIGYIRTKSLPSIIAGLSVGSLYLLSYLRLRNNQPYGVEIALFASLVLGGSSIPRAIKTRKTVPCVLSVVALVGMLVFGASLGR</sequence>
<keyword evidence="3 6" id="KW-0812">Transmembrane</keyword>
<evidence type="ECO:0000313" key="7">
    <source>
        <dbReference type="EMBL" id="PYI06316.1"/>
    </source>
</evidence>
<dbReference type="InterPro" id="IPR044890">
    <property type="entry name" value="TMEM14_sf"/>
</dbReference>
<proteinExistence type="inferred from homology"/>
<evidence type="ECO:0000313" key="8">
    <source>
        <dbReference type="Proteomes" id="UP000248423"/>
    </source>
</evidence>
<dbReference type="OrthoDB" id="5620at2759"/>
<evidence type="ECO:0000256" key="5">
    <source>
        <dbReference type="ARBA" id="ARBA00023136"/>
    </source>
</evidence>
<dbReference type="VEuPathDB" id="FungiDB:BO78DRAFT_397268"/>
<dbReference type="PANTHER" id="PTHR12668:SF15">
    <property type="entry name" value="UPF0136 DOMAIN PROTEIN (AFU_ORTHOLOGUE AFUA_1G03720)"/>
    <property type="match status" value="1"/>
</dbReference>
<keyword evidence="4 6" id="KW-1133">Transmembrane helix</keyword>
<dbReference type="InterPro" id="IPR005349">
    <property type="entry name" value="TMEM14"/>
</dbReference>
<gene>
    <name evidence="7" type="ORF">BO78DRAFT_397268</name>
</gene>
<evidence type="ECO:0000256" key="2">
    <source>
        <dbReference type="ARBA" id="ARBA00007590"/>
    </source>
</evidence>
<name>A0A319E8A1_ASPSB</name>
<feature type="transmembrane region" description="Helical" evidence="6">
    <location>
        <begin position="27"/>
        <end position="46"/>
    </location>
</feature>
<dbReference type="Gene3D" id="1.10.10.1740">
    <property type="entry name" value="Transmembrane protein 14-like"/>
    <property type="match status" value="1"/>
</dbReference>
<evidence type="ECO:0000256" key="6">
    <source>
        <dbReference type="SAM" id="Phobius"/>
    </source>
</evidence>
<evidence type="ECO:0000256" key="1">
    <source>
        <dbReference type="ARBA" id="ARBA00004370"/>
    </source>
</evidence>
<evidence type="ECO:0000256" key="4">
    <source>
        <dbReference type="ARBA" id="ARBA00022989"/>
    </source>
</evidence>
<evidence type="ECO:0008006" key="9">
    <source>
        <dbReference type="Google" id="ProtNLM"/>
    </source>
</evidence>
<accession>A0A319E8A1</accession>
<organism evidence="7 8">
    <name type="scientific">Aspergillus sclerotiicarbonarius (strain CBS 121057 / IBT 28362)</name>
    <dbReference type="NCBI Taxonomy" id="1448318"/>
    <lineage>
        <taxon>Eukaryota</taxon>
        <taxon>Fungi</taxon>
        <taxon>Dikarya</taxon>
        <taxon>Ascomycota</taxon>
        <taxon>Pezizomycotina</taxon>
        <taxon>Eurotiomycetes</taxon>
        <taxon>Eurotiomycetidae</taxon>
        <taxon>Eurotiales</taxon>
        <taxon>Aspergillaceae</taxon>
        <taxon>Aspergillus</taxon>
        <taxon>Aspergillus subgen. Circumdati</taxon>
    </lineage>
</organism>
<dbReference type="Proteomes" id="UP000248423">
    <property type="component" value="Unassembled WGS sequence"/>
</dbReference>
<comment type="subcellular location">
    <subcellularLocation>
        <location evidence="1">Membrane</location>
    </subcellularLocation>
</comment>
<dbReference type="GO" id="GO:0016020">
    <property type="term" value="C:membrane"/>
    <property type="evidence" value="ECO:0007669"/>
    <property type="project" value="UniProtKB-SubCell"/>
</dbReference>
<protein>
    <recommendedName>
        <fullName evidence="9">TMEM14-domain-containing protein</fullName>
    </recommendedName>
</protein>
<feature type="transmembrane region" description="Helical" evidence="6">
    <location>
        <begin position="81"/>
        <end position="101"/>
    </location>
</feature>
<comment type="similarity">
    <text evidence="2">Belongs to the TMEM14 family.</text>
</comment>
<reference evidence="7 8" key="1">
    <citation type="submission" date="2018-02" db="EMBL/GenBank/DDBJ databases">
        <title>The genomes of Aspergillus section Nigri reveals drivers in fungal speciation.</title>
        <authorList>
            <consortium name="DOE Joint Genome Institute"/>
            <person name="Vesth T.C."/>
            <person name="Nybo J."/>
            <person name="Theobald S."/>
            <person name="Brandl J."/>
            <person name="Frisvad J.C."/>
            <person name="Nielsen K.F."/>
            <person name="Lyhne E.K."/>
            <person name="Kogle M.E."/>
            <person name="Kuo A."/>
            <person name="Riley R."/>
            <person name="Clum A."/>
            <person name="Nolan M."/>
            <person name="Lipzen A."/>
            <person name="Salamov A."/>
            <person name="Henrissat B."/>
            <person name="Wiebenga A."/>
            <person name="De vries R.P."/>
            <person name="Grigoriev I.V."/>
            <person name="Mortensen U.H."/>
            <person name="Andersen M.R."/>
            <person name="Baker S.E."/>
        </authorList>
    </citation>
    <scope>NUCLEOTIDE SEQUENCE [LARGE SCALE GENOMIC DNA]</scope>
    <source>
        <strain evidence="7 8">CBS 121057</strain>
    </source>
</reference>
<keyword evidence="5 6" id="KW-0472">Membrane</keyword>
<dbReference type="AlphaFoldDB" id="A0A319E8A1"/>
<dbReference type="Pfam" id="PF03647">
    <property type="entry name" value="Tmemb_14"/>
    <property type="match status" value="1"/>
</dbReference>